<dbReference type="KEGG" id="pwu:A8O14_04165"/>
<feature type="binding site" evidence="5">
    <location>
        <begin position="96"/>
        <end position="99"/>
    </location>
    <ligand>
        <name>substrate</name>
    </ligand>
</feature>
<evidence type="ECO:0000256" key="4">
    <source>
        <dbReference type="ARBA" id="ARBA00030169"/>
    </source>
</evidence>
<proteinExistence type="predicted"/>
<dbReference type="Gene3D" id="3.50.30.40">
    <property type="entry name" value="Ribonuclease E inhibitor RraA/RraA-like"/>
    <property type="match status" value="1"/>
</dbReference>
<comment type="cofactor">
    <cofactor evidence="5">
        <name>Mg(2+)</name>
        <dbReference type="ChEBI" id="CHEBI:18420"/>
    </cofactor>
</comment>
<evidence type="ECO:0000256" key="2">
    <source>
        <dbReference type="ARBA" id="ARBA00016549"/>
    </source>
</evidence>
<dbReference type="EMBL" id="CP015922">
    <property type="protein sequence ID" value="ANI99357.1"/>
    <property type="molecule type" value="Genomic_DNA"/>
</dbReference>
<evidence type="ECO:0000256" key="3">
    <source>
        <dbReference type="ARBA" id="ARBA00029596"/>
    </source>
</evidence>
<dbReference type="PANTHER" id="PTHR33254:SF4">
    <property type="entry name" value="4-HYDROXY-4-METHYL-2-OXOGLUTARATE ALDOLASE 3-RELATED"/>
    <property type="match status" value="1"/>
</dbReference>
<reference evidence="7" key="1">
    <citation type="submission" date="2016-05" db="EMBL/GenBank/DDBJ databases">
        <title>Polynucleobacter sp. QLW-P1FAT50C-4 genome.</title>
        <authorList>
            <person name="Hahn M.W."/>
        </authorList>
    </citation>
    <scope>NUCLEOTIDE SEQUENCE [LARGE SCALE GENOMIC DNA]</scope>
    <source>
        <strain evidence="7">QLW-P1FAT50C-4</strain>
    </source>
</reference>
<dbReference type="Pfam" id="PF03737">
    <property type="entry name" value="RraA-like"/>
    <property type="match status" value="1"/>
</dbReference>
<dbReference type="GO" id="GO:0046872">
    <property type="term" value="F:metal ion binding"/>
    <property type="evidence" value="ECO:0007669"/>
    <property type="project" value="UniProtKB-KW"/>
</dbReference>
<sequence length="221" mass="23369">MNNGYEINPRKEAFKEGITALTELATSVVSDVLGRTIGAVDILPVNKSPVSVCGNAVTVSVRSGDNLMLHKALQILKPGDVLVVDGGGDISRALFGEIMMTVAKSRGAIGAVFDAAIRDVEAFEKHRFPCWARGVNMRGPYKDGPGSINVPVSIGGMVVNPGDIILGDCDGIIALSPAIALEGARLGKEKEAVERKTIQSILDGQYDDAWIDITLKQKGVI</sequence>
<dbReference type="RefSeq" id="WP_068948373.1">
    <property type="nucleotide sequence ID" value="NZ_CP015922.1"/>
</dbReference>
<keyword evidence="5" id="KW-0479">Metal-binding</keyword>
<feature type="binding site" evidence="5">
    <location>
        <position position="118"/>
    </location>
    <ligand>
        <name>substrate</name>
    </ligand>
</feature>
<keyword evidence="7" id="KW-1185">Reference proteome</keyword>
<feature type="binding site" evidence="5">
    <location>
        <position position="119"/>
    </location>
    <ligand>
        <name>Mg(2+)</name>
        <dbReference type="ChEBI" id="CHEBI:18420"/>
    </ligand>
</feature>
<gene>
    <name evidence="6" type="ORF">A8O14_04165</name>
</gene>
<comment type="cofactor">
    <cofactor evidence="1">
        <name>a divalent metal cation</name>
        <dbReference type="ChEBI" id="CHEBI:60240"/>
    </cofactor>
</comment>
<dbReference type="OrthoDB" id="8717144at2"/>
<accession>A0A191UEI5</accession>
<dbReference type="InterPro" id="IPR005493">
    <property type="entry name" value="RraA/RraA-like"/>
</dbReference>
<name>A0A191UEI5_9BURK</name>
<dbReference type="STRING" id="1743168.A8O14_04165"/>
<keyword evidence="5" id="KW-0460">Magnesium</keyword>
<evidence type="ECO:0000256" key="1">
    <source>
        <dbReference type="ARBA" id="ARBA00001968"/>
    </source>
</evidence>
<evidence type="ECO:0000313" key="7">
    <source>
        <dbReference type="Proteomes" id="UP000078463"/>
    </source>
</evidence>
<dbReference type="AlphaFoldDB" id="A0A191UEI5"/>
<protein>
    <recommendedName>
        <fullName evidence="2">Putative 4-hydroxy-4-methyl-2-oxoglutarate aldolase</fullName>
    </recommendedName>
    <alternativeName>
        <fullName evidence="3">Regulator of ribonuclease activity homolog</fullName>
    </alternativeName>
    <alternativeName>
        <fullName evidence="4">RraA-like protein</fullName>
    </alternativeName>
</protein>
<organism evidence="6 7">
    <name type="scientific">Polynucleobacter wuianus</name>
    <dbReference type="NCBI Taxonomy" id="1743168"/>
    <lineage>
        <taxon>Bacteria</taxon>
        <taxon>Pseudomonadati</taxon>
        <taxon>Pseudomonadota</taxon>
        <taxon>Betaproteobacteria</taxon>
        <taxon>Burkholderiales</taxon>
        <taxon>Burkholderiaceae</taxon>
        <taxon>Polynucleobacter</taxon>
    </lineage>
</organism>
<dbReference type="SUPFAM" id="SSF89562">
    <property type="entry name" value="RraA-like"/>
    <property type="match status" value="1"/>
</dbReference>
<dbReference type="CDD" id="cd16841">
    <property type="entry name" value="RraA_family"/>
    <property type="match status" value="1"/>
</dbReference>
<dbReference type="InterPro" id="IPR036704">
    <property type="entry name" value="RraA/RraA-like_sf"/>
</dbReference>
<dbReference type="Proteomes" id="UP000078463">
    <property type="component" value="Chromosome"/>
</dbReference>
<evidence type="ECO:0000313" key="6">
    <source>
        <dbReference type="EMBL" id="ANI99357.1"/>
    </source>
</evidence>
<dbReference type="NCBIfam" id="NF004850">
    <property type="entry name" value="PRK06201.1"/>
    <property type="match status" value="1"/>
</dbReference>
<dbReference type="PANTHER" id="PTHR33254">
    <property type="entry name" value="4-HYDROXY-4-METHYL-2-OXOGLUTARATE ALDOLASE 3-RELATED"/>
    <property type="match status" value="1"/>
</dbReference>
<evidence type="ECO:0000256" key="5">
    <source>
        <dbReference type="PIRSR" id="PIRSR605493-1"/>
    </source>
</evidence>